<sequence>MAAEQGLGAPAASGSSPDPPPPATAAAAAAGGAPASPAPSEHEGHDASGGPQQPASQAYRGELEQLTELAGERGFGASPAPSGRESPRASSSRQMHSPHSGAGRRHKMYTPCSMLTGLCFDPACLDEESPVSTRCTFSFTSESSAGSPAAGEEAEQPAGAGLERLAGGLADLGCDSDHNIDVYRQQSVARVLEWRLEEGLDAPTAGLVQKELDEHFAFQESCASSLAEQLAASQRRMRELECQLAESGWLHRSELEASQETIQELQSLKADLKKLQAKLSSRESEIEKLQREARHDCERHQRERDADRRYNAQLQEHNAQLHEYNAQLKEHNAQLKEHNAQQRSLLDNCFARIQEQQCSLAEARSAASGSTAAAAATAASGSTAAAAATAASGTSAAAGGTGSKPRLTCFGCGTTRRKIFKCKGCRAVYFCSTKCQRASWPVHKAACKEAQEQAAAAAEESGSE</sequence>
<feature type="compositionally biased region" description="Low complexity" evidence="6">
    <location>
        <begin position="141"/>
        <end position="157"/>
    </location>
</feature>
<feature type="domain" description="MYND-type" evidence="7">
    <location>
        <begin position="409"/>
        <end position="447"/>
    </location>
</feature>
<evidence type="ECO:0000256" key="2">
    <source>
        <dbReference type="ARBA" id="ARBA00022771"/>
    </source>
</evidence>
<dbReference type="SUPFAM" id="SSF144232">
    <property type="entry name" value="HIT/MYND zinc finger-like"/>
    <property type="match status" value="1"/>
</dbReference>
<dbReference type="GO" id="GO:0008270">
    <property type="term" value="F:zinc ion binding"/>
    <property type="evidence" value="ECO:0007669"/>
    <property type="project" value="UniProtKB-KW"/>
</dbReference>
<evidence type="ECO:0000313" key="8">
    <source>
        <dbReference type="EMBL" id="PRW33583.1"/>
    </source>
</evidence>
<feature type="compositionally biased region" description="Polar residues" evidence="6">
    <location>
        <begin position="88"/>
        <end position="97"/>
    </location>
</feature>
<keyword evidence="3" id="KW-0862">Zinc</keyword>
<evidence type="ECO:0000256" key="4">
    <source>
        <dbReference type="PROSITE-ProRule" id="PRU00134"/>
    </source>
</evidence>
<dbReference type="PROSITE" id="PS50865">
    <property type="entry name" value="ZF_MYND_2"/>
    <property type="match status" value="1"/>
</dbReference>
<gene>
    <name evidence="8" type="ORF">C2E21_7701</name>
</gene>
<keyword evidence="5" id="KW-0175">Coiled coil</keyword>
<dbReference type="Pfam" id="PF01753">
    <property type="entry name" value="zf-MYND"/>
    <property type="match status" value="1"/>
</dbReference>
<dbReference type="OrthoDB" id="5231159at2759"/>
<dbReference type="InterPro" id="IPR002893">
    <property type="entry name" value="Znf_MYND"/>
</dbReference>
<name>A0A2P6TH22_CHLSO</name>
<keyword evidence="9" id="KW-1185">Reference proteome</keyword>
<evidence type="ECO:0000256" key="1">
    <source>
        <dbReference type="ARBA" id="ARBA00022723"/>
    </source>
</evidence>
<dbReference type="AlphaFoldDB" id="A0A2P6TH22"/>
<evidence type="ECO:0000256" key="5">
    <source>
        <dbReference type="SAM" id="Coils"/>
    </source>
</evidence>
<feature type="coiled-coil region" evidence="5">
    <location>
        <begin position="223"/>
        <end position="348"/>
    </location>
</feature>
<proteinExistence type="predicted"/>
<evidence type="ECO:0000256" key="6">
    <source>
        <dbReference type="SAM" id="MobiDB-lite"/>
    </source>
</evidence>
<evidence type="ECO:0000313" key="9">
    <source>
        <dbReference type="Proteomes" id="UP000239899"/>
    </source>
</evidence>
<protein>
    <submittedName>
        <fullName evidence="8">Cre-set-18</fullName>
    </submittedName>
</protein>
<accession>A0A2P6TH22</accession>
<organism evidence="8 9">
    <name type="scientific">Chlorella sorokiniana</name>
    <name type="common">Freshwater green alga</name>
    <dbReference type="NCBI Taxonomy" id="3076"/>
    <lineage>
        <taxon>Eukaryota</taxon>
        <taxon>Viridiplantae</taxon>
        <taxon>Chlorophyta</taxon>
        <taxon>core chlorophytes</taxon>
        <taxon>Trebouxiophyceae</taxon>
        <taxon>Chlorellales</taxon>
        <taxon>Chlorellaceae</taxon>
        <taxon>Chlorella clade</taxon>
        <taxon>Chlorella</taxon>
    </lineage>
</organism>
<dbReference type="EMBL" id="LHPG02000016">
    <property type="protein sequence ID" value="PRW33583.1"/>
    <property type="molecule type" value="Genomic_DNA"/>
</dbReference>
<comment type="caution">
    <text evidence="8">The sequence shown here is derived from an EMBL/GenBank/DDBJ whole genome shotgun (WGS) entry which is preliminary data.</text>
</comment>
<feature type="region of interest" description="Disordered" evidence="6">
    <location>
        <begin position="1"/>
        <end position="106"/>
    </location>
</feature>
<dbReference type="PROSITE" id="PS01360">
    <property type="entry name" value="ZF_MYND_1"/>
    <property type="match status" value="1"/>
</dbReference>
<keyword evidence="1" id="KW-0479">Metal-binding</keyword>
<evidence type="ECO:0000256" key="3">
    <source>
        <dbReference type="ARBA" id="ARBA00022833"/>
    </source>
</evidence>
<keyword evidence="2 4" id="KW-0863">Zinc-finger</keyword>
<dbReference type="Proteomes" id="UP000239899">
    <property type="component" value="Unassembled WGS sequence"/>
</dbReference>
<dbReference type="Gene3D" id="6.10.140.2220">
    <property type="match status" value="1"/>
</dbReference>
<reference evidence="8 9" key="1">
    <citation type="journal article" date="2018" name="Plant J.">
        <title>Genome sequences of Chlorella sorokiniana UTEX 1602 and Micractinium conductrix SAG 241.80: implications to maltose excretion by a green alga.</title>
        <authorList>
            <person name="Arriola M.B."/>
            <person name="Velmurugan N."/>
            <person name="Zhang Y."/>
            <person name="Plunkett M.H."/>
            <person name="Hondzo H."/>
            <person name="Barney B.M."/>
        </authorList>
    </citation>
    <scope>NUCLEOTIDE SEQUENCE [LARGE SCALE GENOMIC DNA]</scope>
    <source>
        <strain evidence="9">UTEX 1602</strain>
    </source>
</reference>
<evidence type="ECO:0000259" key="7">
    <source>
        <dbReference type="PROSITE" id="PS50865"/>
    </source>
</evidence>
<feature type="compositionally biased region" description="Low complexity" evidence="6">
    <location>
        <begin position="24"/>
        <end position="39"/>
    </location>
</feature>
<feature type="region of interest" description="Disordered" evidence="6">
    <location>
        <begin position="138"/>
        <end position="157"/>
    </location>
</feature>